<evidence type="ECO:0000256" key="3">
    <source>
        <dbReference type="ARBA" id="ARBA00022729"/>
    </source>
</evidence>
<dbReference type="SUPFAM" id="SSF53850">
    <property type="entry name" value="Periplasmic binding protein-like II"/>
    <property type="match status" value="1"/>
</dbReference>
<organism evidence="6 7">
    <name type="scientific">Filifactor villosus</name>
    <dbReference type="NCBI Taxonomy" id="29374"/>
    <lineage>
        <taxon>Bacteria</taxon>
        <taxon>Bacillati</taxon>
        <taxon>Bacillota</taxon>
        <taxon>Clostridia</taxon>
        <taxon>Peptostreptococcales</taxon>
        <taxon>Filifactoraceae</taxon>
        <taxon>Filifactor</taxon>
    </lineage>
</organism>
<evidence type="ECO:0000313" key="6">
    <source>
        <dbReference type="EMBL" id="MFC4805540.1"/>
    </source>
</evidence>
<gene>
    <name evidence="6" type="ORF">ACFO4R_10705</name>
</gene>
<dbReference type="Proteomes" id="UP001595916">
    <property type="component" value="Unassembled WGS sequence"/>
</dbReference>
<proteinExistence type="predicted"/>
<dbReference type="PIRSF" id="PIRSF019574">
    <property type="entry name" value="Periplasmic_polyamine_BP"/>
    <property type="match status" value="1"/>
</dbReference>
<evidence type="ECO:0000256" key="5">
    <source>
        <dbReference type="SAM" id="SignalP"/>
    </source>
</evidence>
<dbReference type="PROSITE" id="PS51257">
    <property type="entry name" value="PROKAR_LIPOPROTEIN"/>
    <property type="match status" value="1"/>
</dbReference>
<dbReference type="EMBL" id="JBHSHL010000051">
    <property type="protein sequence ID" value="MFC4805540.1"/>
    <property type="molecule type" value="Genomic_DNA"/>
</dbReference>
<dbReference type="PANTHER" id="PTHR30222:SF17">
    <property type="entry name" value="SPERMIDINE_PUTRESCINE-BINDING PERIPLASMIC PROTEIN"/>
    <property type="match status" value="1"/>
</dbReference>
<dbReference type="PANTHER" id="PTHR30222">
    <property type="entry name" value="SPERMIDINE/PUTRESCINE-BINDING PERIPLASMIC PROTEIN"/>
    <property type="match status" value="1"/>
</dbReference>
<evidence type="ECO:0000256" key="4">
    <source>
        <dbReference type="ARBA" id="ARBA00022764"/>
    </source>
</evidence>
<accession>A0ABV9QMH2</accession>
<dbReference type="PRINTS" id="PR00909">
    <property type="entry name" value="SPERMDNBNDNG"/>
</dbReference>
<dbReference type="InterPro" id="IPR006059">
    <property type="entry name" value="SBP"/>
</dbReference>
<keyword evidence="2" id="KW-0813">Transport</keyword>
<keyword evidence="4" id="KW-0574">Periplasm</keyword>
<dbReference type="InterPro" id="IPR001188">
    <property type="entry name" value="Sperm_putr-bd"/>
</dbReference>
<comment type="caution">
    <text evidence="6">The sequence shown here is derived from an EMBL/GenBank/DDBJ whole genome shotgun (WGS) entry which is preliminary data.</text>
</comment>
<feature type="chain" id="PRO_5045770748" evidence="5">
    <location>
        <begin position="19"/>
        <end position="349"/>
    </location>
</feature>
<evidence type="ECO:0000313" key="7">
    <source>
        <dbReference type="Proteomes" id="UP001595916"/>
    </source>
</evidence>
<keyword evidence="7" id="KW-1185">Reference proteome</keyword>
<dbReference type="CDD" id="cd13590">
    <property type="entry name" value="PBP2_PotD_PotF_like"/>
    <property type="match status" value="1"/>
</dbReference>
<dbReference type="RefSeq" id="WP_379789107.1">
    <property type="nucleotide sequence ID" value="NZ_JBHSHL010000051.1"/>
</dbReference>
<comment type="subcellular location">
    <subcellularLocation>
        <location evidence="1">Periplasm</location>
    </subcellularLocation>
</comment>
<sequence length="349" mass="39877">MKKIVALLLSSVMLFAFSACGKSSEGEGDKTVLNVYNWGDYIEPELLDEFTEQTGIKVNYEEYATNEEMLAKVQSGTTAYDIIFPSEYMVEYMMANDLLEEINYDNIPNFANIDDRFKNLSYDPGSKYSVPYLWGTLGILYNKERVDTTIDSWEDLWDEKYADSIVMLDSSRDTIAAALLKLGYSINTQNLDELEKAKQELIKQKPIVRSYEVDNYKNSMVSGELSMVLTWSGDAMSLMAENEDLQYVIPKEGTNLWFDAICIPKTSKNKEAAEKFINFLCDAEVAAKNADYIKYSTPNKEALAFLAEEEVNNPYMYPTQSLEELGEVFLDLGEFTGEYDRVWTEIKSY</sequence>
<name>A0ABV9QMH2_9FIRM</name>
<reference evidence="7" key="1">
    <citation type="journal article" date="2019" name="Int. J. Syst. Evol. Microbiol.">
        <title>The Global Catalogue of Microorganisms (GCM) 10K type strain sequencing project: providing services to taxonomists for standard genome sequencing and annotation.</title>
        <authorList>
            <consortium name="The Broad Institute Genomics Platform"/>
            <consortium name="The Broad Institute Genome Sequencing Center for Infectious Disease"/>
            <person name="Wu L."/>
            <person name="Ma J."/>
        </authorList>
    </citation>
    <scope>NUCLEOTIDE SEQUENCE [LARGE SCALE GENOMIC DNA]</scope>
    <source>
        <strain evidence="7">CCUG 46385</strain>
    </source>
</reference>
<feature type="signal peptide" evidence="5">
    <location>
        <begin position="1"/>
        <end position="18"/>
    </location>
</feature>
<dbReference type="Pfam" id="PF13416">
    <property type="entry name" value="SBP_bac_8"/>
    <property type="match status" value="1"/>
</dbReference>
<evidence type="ECO:0000256" key="2">
    <source>
        <dbReference type="ARBA" id="ARBA00022448"/>
    </source>
</evidence>
<keyword evidence="3 5" id="KW-0732">Signal</keyword>
<evidence type="ECO:0000256" key="1">
    <source>
        <dbReference type="ARBA" id="ARBA00004418"/>
    </source>
</evidence>
<protein>
    <submittedName>
        <fullName evidence="6">PotD/PotF family extracellular solute-binding protein</fullName>
    </submittedName>
</protein>
<dbReference type="Gene3D" id="3.40.190.10">
    <property type="entry name" value="Periplasmic binding protein-like II"/>
    <property type="match status" value="2"/>
</dbReference>